<name>A0A1G2FWS2_9BACT</name>
<dbReference type="InterPro" id="IPR013325">
    <property type="entry name" value="RNA_pol_sigma_r2"/>
</dbReference>
<dbReference type="Gene3D" id="1.20.120.1810">
    <property type="match status" value="1"/>
</dbReference>
<dbReference type="Proteomes" id="UP000176700">
    <property type="component" value="Unassembled WGS sequence"/>
</dbReference>
<keyword evidence="4" id="KW-0804">Transcription</keyword>
<organism evidence="6 7">
    <name type="scientific">Candidatus Ryanbacteria bacterium RIFCSPHIGHO2_01_45_13</name>
    <dbReference type="NCBI Taxonomy" id="1802112"/>
    <lineage>
        <taxon>Bacteria</taxon>
        <taxon>Candidatus Ryaniibacteriota</taxon>
    </lineage>
</organism>
<dbReference type="GO" id="GO:0003677">
    <property type="term" value="F:DNA binding"/>
    <property type="evidence" value="ECO:0007669"/>
    <property type="project" value="UniProtKB-KW"/>
</dbReference>
<dbReference type="InterPro" id="IPR007627">
    <property type="entry name" value="RNA_pol_sigma70_r2"/>
</dbReference>
<reference evidence="6 7" key="1">
    <citation type="journal article" date="2016" name="Nat. Commun.">
        <title>Thousands of microbial genomes shed light on interconnected biogeochemical processes in an aquifer system.</title>
        <authorList>
            <person name="Anantharaman K."/>
            <person name="Brown C.T."/>
            <person name="Hug L.A."/>
            <person name="Sharon I."/>
            <person name="Castelle C.J."/>
            <person name="Probst A.J."/>
            <person name="Thomas B.C."/>
            <person name="Singh A."/>
            <person name="Wilkins M.J."/>
            <person name="Karaoz U."/>
            <person name="Brodie E.L."/>
            <person name="Williams K.H."/>
            <person name="Hubbard S.S."/>
            <person name="Banfield J.F."/>
        </authorList>
    </citation>
    <scope>NUCLEOTIDE SEQUENCE [LARGE SCALE GENOMIC DNA]</scope>
</reference>
<dbReference type="PRINTS" id="PR00046">
    <property type="entry name" value="SIGMA70FCT"/>
</dbReference>
<keyword evidence="1" id="KW-0805">Transcription regulation</keyword>
<dbReference type="EMBL" id="MHNI01000021">
    <property type="protein sequence ID" value="OGZ42070.1"/>
    <property type="molecule type" value="Genomic_DNA"/>
</dbReference>
<dbReference type="Pfam" id="PF04542">
    <property type="entry name" value="Sigma70_r2"/>
    <property type="match status" value="1"/>
</dbReference>
<evidence type="ECO:0000256" key="1">
    <source>
        <dbReference type="ARBA" id="ARBA00023015"/>
    </source>
</evidence>
<dbReference type="SUPFAM" id="SSF88659">
    <property type="entry name" value="Sigma3 and sigma4 domains of RNA polymerase sigma factors"/>
    <property type="match status" value="1"/>
</dbReference>
<dbReference type="PANTHER" id="PTHR30603">
    <property type="entry name" value="RNA POLYMERASE SIGMA FACTOR RPO"/>
    <property type="match status" value="1"/>
</dbReference>
<feature type="domain" description="RNA polymerase sigma-70" evidence="5">
    <location>
        <begin position="397"/>
        <end position="423"/>
    </location>
</feature>
<evidence type="ECO:0000313" key="6">
    <source>
        <dbReference type="EMBL" id="OGZ42070.1"/>
    </source>
</evidence>
<proteinExistence type="predicted"/>
<dbReference type="Pfam" id="PF04545">
    <property type="entry name" value="Sigma70_r4"/>
    <property type="match status" value="1"/>
</dbReference>
<protein>
    <recommendedName>
        <fullName evidence="5">RNA polymerase sigma-70 domain-containing protein</fullName>
    </recommendedName>
</protein>
<dbReference type="GO" id="GO:0016987">
    <property type="term" value="F:sigma factor activity"/>
    <property type="evidence" value="ECO:0007669"/>
    <property type="project" value="UniProtKB-KW"/>
</dbReference>
<dbReference type="NCBIfam" id="TIGR02937">
    <property type="entry name" value="sigma70-ECF"/>
    <property type="match status" value="1"/>
</dbReference>
<evidence type="ECO:0000256" key="2">
    <source>
        <dbReference type="ARBA" id="ARBA00023082"/>
    </source>
</evidence>
<dbReference type="Gene3D" id="1.10.10.10">
    <property type="entry name" value="Winged helix-like DNA-binding domain superfamily/Winged helix DNA-binding domain"/>
    <property type="match status" value="2"/>
</dbReference>
<dbReference type="AlphaFoldDB" id="A0A1G2FWS2"/>
<evidence type="ECO:0000256" key="4">
    <source>
        <dbReference type="ARBA" id="ARBA00023163"/>
    </source>
</evidence>
<dbReference type="InterPro" id="IPR036388">
    <property type="entry name" value="WH-like_DNA-bd_sf"/>
</dbReference>
<sequence length="437" mass="50408">MVVPRGCSMAKKKVRVFTAQLEKEGIAQSLAQTLHKAGIREISDFKRVCVHDLAAIGVDKKALASIRNTLKAHDLRIIGDEKRHKKNAHADERLCTVDIKKLQEGMSYATREEKRKARIALLAPYGFRFSNDLLCLPHPTQKQQNNARRILGEEQFVLFHALRCGTREEREWARKELFKKHYALVFFVLRRERWLRISKGTDSTSSPEDSLQEGSIGLLHVFEKYDYARGIRFSTYAIGWIRLYMRREIERANTIRLPAGFQALLTQWNKARRTLIALHGRAPTREEMKKQTKFSDAQVDRFEEVSLFILQHRTAISLPSPGIHENQMDLLLYTISPALKEMLPHSNFRAESADQTFEKKALQLTILRLIGNAKTLNSKQKYIVIKRFGLDGEAPKTLEEIGQEFNVSRERVRQLENHALAKLAKLQSWQNCLKAVI</sequence>
<evidence type="ECO:0000259" key="5">
    <source>
        <dbReference type="PROSITE" id="PS00716"/>
    </source>
</evidence>
<dbReference type="PROSITE" id="PS00716">
    <property type="entry name" value="SIGMA70_2"/>
    <property type="match status" value="1"/>
</dbReference>
<dbReference type="InterPro" id="IPR014284">
    <property type="entry name" value="RNA_pol_sigma-70_dom"/>
</dbReference>
<evidence type="ECO:0000256" key="3">
    <source>
        <dbReference type="ARBA" id="ARBA00023125"/>
    </source>
</evidence>
<dbReference type="SUPFAM" id="SSF88946">
    <property type="entry name" value="Sigma2 domain of RNA polymerase sigma factors"/>
    <property type="match status" value="1"/>
</dbReference>
<dbReference type="CDD" id="cd06171">
    <property type="entry name" value="Sigma70_r4"/>
    <property type="match status" value="1"/>
</dbReference>
<gene>
    <name evidence="6" type="ORF">A2W41_01715</name>
</gene>
<evidence type="ECO:0000313" key="7">
    <source>
        <dbReference type="Proteomes" id="UP000176700"/>
    </source>
</evidence>
<dbReference type="InterPro" id="IPR000943">
    <property type="entry name" value="RNA_pol_sigma70"/>
</dbReference>
<dbReference type="GO" id="GO:0006352">
    <property type="term" value="P:DNA-templated transcription initiation"/>
    <property type="evidence" value="ECO:0007669"/>
    <property type="project" value="InterPro"/>
</dbReference>
<keyword evidence="3" id="KW-0238">DNA-binding</keyword>
<dbReference type="InterPro" id="IPR013324">
    <property type="entry name" value="RNA_pol_sigma_r3/r4-like"/>
</dbReference>
<keyword evidence="2" id="KW-0731">Sigma factor</keyword>
<dbReference type="InterPro" id="IPR050239">
    <property type="entry name" value="Sigma-70_RNA_pol_init_factors"/>
</dbReference>
<accession>A0A1G2FWS2</accession>
<dbReference type="PANTHER" id="PTHR30603:SF47">
    <property type="entry name" value="RNA POLYMERASE SIGMA FACTOR SIGD, CHLOROPLASTIC"/>
    <property type="match status" value="1"/>
</dbReference>
<dbReference type="InterPro" id="IPR007630">
    <property type="entry name" value="RNA_pol_sigma70_r4"/>
</dbReference>
<comment type="caution">
    <text evidence="6">The sequence shown here is derived from an EMBL/GenBank/DDBJ whole genome shotgun (WGS) entry which is preliminary data.</text>
</comment>